<reference evidence="7" key="1">
    <citation type="submission" date="2022-08" db="EMBL/GenBank/DDBJ databases">
        <authorList>
            <person name="Gutierrez-Valencia J."/>
        </authorList>
    </citation>
    <scope>NUCLEOTIDE SEQUENCE</scope>
</reference>
<name>A0AAV0KB62_9ROSI</name>
<comment type="caution">
    <text evidence="7">The sequence shown here is derived from an EMBL/GenBank/DDBJ whole genome shotgun (WGS) entry which is preliminary data.</text>
</comment>
<comment type="similarity">
    <text evidence="2 6">Belongs to the plant self-incompatibility (S1) protein family.</text>
</comment>
<comment type="subcellular location">
    <subcellularLocation>
        <location evidence="1 6">Secreted</location>
    </subcellularLocation>
</comment>
<dbReference type="Proteomes" id="UP001154282">
    <property type="component" value="Unassembled WGS sequence"/>
</dbReference>
<evidence type="ECO:0000256" key="5">
    <source>
        <dbReference type="ARBA" id="ARBA00022729"/>
    </source>
</evidence>
<gene>
    <name evidence="7" type="ORF">LITE_LOCUS17517</name>
</gene>
<keyword evidence="5" id="KW-0732">Signal</keyword>
<dbReference type="GO" id="GO:0060320">
    <property type="term" value="P:rejection of self pollen"/>
    <property type="evidence" value="ECO:0007669"/>
    <property type="project" value="UniProtKB-KW"/>
</dbReference>
<dbReference type="InterPro" id="IPR010264">
    <property type="entry name" value="Self-incomp_S1"/>
</dbReference>
<evidence type="ECO:0000313" key="7">
    <source>
        <dbReference type="EMBL" id="CAI0418019.1"/>
    </source>
</evidence>
<evidence type="ECO:0000256" key="6">
    <source>
        <dbReference type="RuleBase" id="RU367044"/>
    </source>
</evidence>
<dbReference type="Pfam" id="PF05938">
    <property type="entry name" value="Self-incomp_S1"/>
    <property type="match status" value="1"/>
</dbReference>
<protein>
    <recommendedName>
        <fullName evidence="6">S-protein homolog</fullName>
    </recommendedName>
</protein>
<organism evidence="7 8">
    <name type="scientific">Linum tenue</name>
    <dbReference type="NCBI Taxonomy" id="586396"/>
    <lineage>
        <taxon>Eukaryota</taxon>
        <taxon>Viridiplantae</taxon>
        <taxon>Streptophyta</taxon>
        <taxon>Embryophyta</taxon>
        <taxon>Tracheophyta</taxon>
        <taxon>Spermatophyta</taxon>
        <taxon>Magnoliopsida</taxon>
        <taxon>eudicotyledons</taxon>
        <taxon>Gunneridae</taxon>
        <taxon>Pentapetalae</taxon>
        <taxon>rosids</taxon>
        <taxon>fabids</taxon>
        <taxon>Malpighiales</taxon>
        <taxon>Linaceae</taxon>
        <taxon>Linum</taxon>
    </lineage>
</organism>
<keyword evidence="4 6" id="KW-0964">Secreted</keyword>
<accession>A0AAV0KB62</accession>
<evidence type="ECO:0000256" key="4">
    <source>
        <dbReference type="ARBA" id="ARBA00022525"/>
    </source>
</evidence>
<evidence type="ECO:0000256" key="3">
    <source>
        <dbReference type="ARBA" id="ARBA00022471"/>
    </source>
</evidence>
<evidence type="ECO:0000313" key="8">
    <source>
        <dbReference type="Proteomes" id="UP001154282"/>
    </source>
</evidence>
<dbReference type="AlphaFoldDB" id="A0AAV0KB62"/>
<evidence type="ECO:0000256" key="1">
    <source>
        <dbReference type="ARBA" id="ARBA00004613"/>
    </source>
</evidence>
<keyword evidence="3 6" id="KW-0713">Self-incompatibility</keyword>
<dbReference type="GO" id="GO:0005576">
    <property type="term" value="C:extracellular region"/>
    <property type="evidence" value="ECO:0007669"/>
    <property type="project" value="UniProtKB-SubCell"/>
</dbReference>
<keyword evidence="8" id="KW-1185">Reference proteome</keyword>
<proteinExistence type="inferred from homology"/>
<evidence type="ECO:0000256" key="2">
    <source>
        <dbReference type="ARBA" id="ARBA00005581"/>
    </source>
</evidence>
<dbReference type="EMBL" id="CAMGYJ010000005">
    <property type="protein sequence ID" value="CAI0418019.1"/>
    <property type="molecule type" value="Genomic_DNA"/>
</dbReference>
<dbReference type="PANTHER" id="PTHR31232:SF18">
    <property type="entry name" value="S-PROTEIN HOMOLOG"/>
    <property type="match status" value="1"/>
</dbReference>
<sequence length="128" mass="14324">MIAIMAHPSTQMITIDVKNELCSLKVIAHCQSKDDDLRAQVLDTGSALSWNFTARYGVGATVFWCNLAVRDKRISFTAFNADDDKNDIYWVVRKEGVYTRIYGPAAKFQFGWRNGALSVAESYCYGGP</sequence>
<dbReference type="PANTHER" id="PTHR31232">
    <property type="match status" value="1"/>
</dbReference>